<evidence type="ECO:0000313" key="2">
    <source>
        <dbReference type="Proteomes" id="UP000694843"/>
    </source>
</evidence>
<feature type="transmembrane region" description="Helical" evidence="1">
    <location>
        <begin position="109"/>
        <end position="133"/>
    </location>
</feature>
<name>A0A8B7PAN6_HYAAZ</name>
<reference evidence="3" key="1">
    <citation type="submission" date="2025-08" db="UniProtKB">
        <authorList>
            <consortium name="RefSeq"/>
        </authorList>
    </citation>
    <scope>IDENTIFICATION</scope>
    <source>
        <tissue evidence="3">Whole organism</tissue>
    </source>
</reference>
<accession>A0A8B7PAN6</accession>
<keyword evidence="2" id="KW-1185">Reference proteome</keyword>
<keyword evidence="1" id="KW-1133">Transmembrane helix</keyword>
<evidence type="ECO:0000256" key="1">
    <source>
        <dbReference type="SAM" id="Phobius"/>
    </source>
</evidence>
<dbReference type="GeneID" id="108678833"/>
<feature type="transmembrane region" description="Helical" evidence="1">
    <location>
        <begin position="51"/>
        <end position="71"/>
    </location>
</feature>
<dbReference type="Proteomes" id="UP000694843">
    <property type="component" value="Unplaced"/>
</dbReference>
<dbReference type="KEGG" id="hazt:108678833"/>
<dbReference type="OrthoDB" id="6380086at2759"/>
<gene>
    <name evidence="3" type="primary">LOC108678833</name>
</gene>
<dbReference type="RefSeq" id="XP_018022812.1">
    <property type="nucleotide sequence ID" value="XM_018167323.2"/>
</dbReference>
<keyword evidence="1" id="KW-0472">Membrane</keyword>
<sequence length="225" mass="25651">MLFVPSGLEARTPVSHGRVKPGVKMLMETKAHMDYWSVEHFCGRWTLRTGALFIASITAVWSLTSVQWFVAMQFCDRKEGQEACWIIPKPEVQTINRMSPENAQKIQHYLIICLIVYHALYFIFSLMVFTGVYKKVPTLLSPWVGMTNIHMMLVFVDLLLTLAFTTLLHLLITLAHFVAALCAWVVVKSHRQQLRVLRSRPPIPDNALLDYTVDGVDKIALDPVP</sequence>
<feature type="transmembrane region" description="Helical" evidence="1">
    <location>
        <begin position="153"/>
        <end position="186"/>
    </location>
</feature>
<proteinExistence type="predicted"/>
<keyword evidence="1" id="KW-0812">Transmembrane</keyword>
<dbReference type="AlphaFoldDB" id="A0A8B7PAN6"/>
<organism evidence="2 3">
    <name type="scientific">Hyalella azteca</name>
    <name type="common">Amphipod</name>
    <dbReference type="NCBI Taxonomy" id="294128"/>
    <lineage>
        <taxon>Eukaryota</taxon>
        <taxon>Metazoa</taxon>
        <taxon>Ecdysozoa</taxon>
        <taxon>Arthropoda</taxon>
        <taxon>Crustacea</taxon>
        <taxon>Multicrustacea</taxon>
        <taxon>Malacostraca</taxon>
        <taxon>Eumalacostraca</taxon>
        <taxon>Peracarida</taxon>
        <taxon>Amphipoda</taxon>
        <taxon>Senticaudata</taxon>
        <taxon>Talitrida</taxon>
        <taxon>Talitroidea</taxon>
        <taxon>Hyalellidae</taxon>
        <taxon>Hyalella</taxon>
    </lineage>
</organism>
<evidence type="ECO:0000313" key="3">
    <source>
        <dbReference type="RefSeq" id="XP_018022812.1"/>
    </source>
</evidence>
<protein>
    <submittedName>
        <fullName evidence="3">Uncharacterized protein LOC108678833</fullName>
    </submittedName>
</protein>